<reference evidence="1" key="1">
    <citation type="journal article" date="2020" name="Stud. Mycol.">
        <title>101 Dothideomycetes genomes: a test case for predicting lifestyles and emergence of pathogens.</title>
        <authorList>
            <person name="Haridas S."/>
            <person name="Albert R."/>
            <person name="Binder M."/>
            <person name="Bloem J."/>
            <person name="Labutti K."/>
            <person name="Salamov A."/>
            <person name="Andreopoulos B."/>
            <person name="Baker S."/>
            <person name="Barry K."/>
            <person name="Bills G."/>
            <person name="Bluhm B."/>
            <person name="Cannon C."/>
            <person name="Castanera R."/>
            <person name="Culley D."/>
            <person name="Daum C."/>
            <person name="Ezra D."/>
            <person name="Gonzalez J."/>
            <person name="Henrissat B."/>
            <person name="Kuo A."/>
            <person name="Liang C."/>
            <person name="Lipzen A."/>
            <person name="Lutzoni F."/>
            <person name="Magnuson J."/>
            <person name="Mondo S."/>
            <person name="Nolan M."/>
            <person name="Ohm R."/>
            <person name="Pangilinan J."/>
            <person name="Park H.-J."/>
            <person name="Ramirez L."/>
            <person name="Alfaro M."/>
            <person name="Sun H."/>
            <person name="Tritt A."/>
            <person name="Yoshinaga Y."/>
            <person name="Zwiers L.-H."/>
            <person name="Turgeon B."/>
            <person name="Goodwin S."/>
            <person name="Spatafora J."/>
            <person name="Crous P."/>
            <person name="Grigoriev I."/>
        </authorList>
    </citation>
    <scope>NUCLEOTIDE SEQUENCE</scope>
    <source>
        <strain evidence="1">CBS 110217</strain>
    </source>
</reference>
<dbReference type="Proteomes" id="UP000799777">
    <property type="component" value="Unassembled WGS sequence"/>
</dbReference>
<evidence type="ECO:0000313" key="1">
    <source>
        <dbReference type="EMBL" id="KAF2024518.1"/>
    </source>
</evidence>
<sequence>MLGTRIELLIPLSHVCKELHDEFLPLYFSKLEVSLELRVLNDFLRTFCRTFHEGKLARLQCPKSIAVFIGCSYGQAEGIRCPPTNLLPLIKLRLCHPELLCALEPNPRLKGDSNICRNASVYDRIEQDCRELTSLLEANDKKWRSLVQERKLAKIVLDSWEPANTVNVELMFKQQPPGRKIDAPLVQCYLPDVRRLGLETVYWGTRLVLGMSLIQ</sequence>
<comment type="caution">
    <text evidence="1">The sequence shown here is derived from an EMBL/GenBank/DDBJ whole genome shotgun (WGS) entry which is preliminary data.</text>
</comment>
<name>A0A9P4GXJ7_9PLEO</name>
<dbReference type="EMBL" id="ML978293">
    <property type="protein sequence ID" value="KAF2024518.1"/>
    <property type="molecule type" value="Genomic_DNA"/>
</dbReference>
<evidence type="ECO:0000313" key="2">
    <source>
        <dbReference type="Proteomes" id="UP000799777"/>
    </source>
</evidence>
<proteinExistence type="predicted"/>
<organism evidence="1 2">
    <name type="scientific">Setomelanomma holmii</name>
    <dbReference type="NCBI Taxonomy" id="210430"/>
    <lineage>
        <taxon>Eukaryota</taxon>
        <taxon>Fungi</taxon>
        <taxon>Dikarya</taxon>
        <taxon>Ascomycota</taxon>
        <taxon>Pezizomycotina</taxon>
        <taxon>Dothideomycetes</taxon>
        <taxon>Pleosporomycetidae</taxon>
        <taxon>Pleosporales</taxon>
        <taxon>Pleosporineae</taxon>
        <taxon>Phaeosphaeriaceae</taxon>
        <taxon>Setomelanomma</taxon>
    </lineage>
</organism>
<gene>
    <name evidence="1" type="ORF">EK21DRAFT_117715</name>
</gene>
<keyword evidence="2" id="KW-1185">Reference proteome</keyword>
<protein>
    <submittedName>
        <fullName evidence="1">Uncharacterized protein</fullName>
    </submittedName>
</protein>
<dbReference type="AlphaFoldDB" id="A0A9P4GXJ7"/>
<accession>A0A9P4GXJ7</accession>